<comment type="caution">
    <text evidence="3">The sequence shown here is derived from an EMBL/GenBank/DDBJ whole genome shotgun (WGS) entry which is preliminary data.</text>
</comment>
<evidence type="ECO:0000313" key="3">
    <source>
        <dbReference type="EMBL" id="OGX90643.1"/>
    </source>
</evidence>
<sequence length="206" mass="22155">MPTTAPAPALPPIAPVTAAVRLAYVWAHFARVYPGAPVGALGSTGSGAAVEVADLAEAFFSQPQPYPVEPNWREWHGQQVPFFFDDSAGPLLTMMSGRAKINADVISAAFYLLSGWQEYFSDARDQHGRFPYAASVQARYGFVALPVVNYYFDVLRVTIEHATGQPLHPHTWGPGPHSPPSSATTSTTCAAPGKPRPKQPCKTASY</sequence>
<gene>
    <name evidence="3" type="ORF">BEN49_06200</name>
</gene>
<dbReference type="Pfam" id="PF23019">
    <property type="entry name" value="DUF7033"/>
    <property type="match status" value="1"/>
</dbReference>
<name>A0A1G1TIF2_9BACT</name>
<feature type="compositionally biased region" description="Low complexity" evidence="1">
    <location>
        <begin position="168"/>
        <end position="193"/>
    </location>
</feature>
<evidence type="ECO:0000313" key="4">
    <source>
        <dbReference type="Proteomes" id="UP000177506"/>
    </source>
</evidence>
<dbReference type="RefSeq" id="WP_070742725.1">
    <property type="nucleotide sequence ID" value="NZ_MDZA01000122.1"/>
</dbReference>
<accession>A0A1G1TIF2</accession>
<reference evidence="3 4" key="1">
    <citation type="submission" date="2016-08" db="EMBL/GenBank/DDBJ databases">
        <title>Hymenobacter coccineus sp. nov., Hymenobacter lapidarius sp. nov. and Hymenobacter glacialis sp. nov., isolated from Antarctic soil.</title>
        <authorList>
            <person name="Sedlacek I."/>
            <person name="Kralova S."/>
            <person name="Kyrova K."/>
            <person name="Maslanova I."/>
            <person name="Stankova E."/>
            <person name="Vrbovska V."/>
            <person name="Nemec M."/>
            <person name="Bartak M."/>
            <person name="Svec P."/>
            <person name="Busse H.-J."/>
            <person name="Pantucek R."/>
        </authorList>
    </citation>
    <scope>NUCLEOTIDE SEQUENCE [LARGE SCALE GENOMIC DNA]</scope>
    <source>
        <strain evidence="3 4">CCM 8649</strain>
    </source>
</reference>
<dbReference type="AlphaFoldDB" id="A0A1G1TIF2"/>
<keyword evidence="4" id="KW-1185">Reference proteome</keyword>
<evidence type="ECO:0000259" key="2">
    <source>
        <dbReference type="Pfam" id="PF23019"/>
    </source>
</evidence>
<organism evidence="3 4">
    <name type="scientific">Hymenobacter coccineus</name>
    <dbReference type="NCBI Taxonomy" id="1908235"/>
    <lineage>
        <taxon>Bacteria</taxon>
        <taxon>Pseudomonadati</taxon>
        <taxon>Bacteroidota</taxon>
        <taxon>Cytophagia</taxon>
        <taxon>Cytophagales</taxon>
        <taxon>Hymenobacteraceae</taxon>
        <taxon>Hymenobacter</taxon>
    </lineage>
</organism>
<dbReference type="InterPro" id="IPR054297">
    <property type="entry name" value="DUF7033"/>
</dbReference>
<dbReference type="Proteomes" id="UP000177506">
    <property type="component" value="Unassembled WGS sequence"/>
</dbReference>
<proteinExistence type="predicted"/>
<protein>
    <recommendedName>
        <fullName evidence="2">DUF7033 domain-containing protein</fullName>
    </recommendedName>
</protein>
<feature type="region of interest" description="Disordered" evidence="1">
    <location>
        <begin position="168"/>
        <end position="206"/>
    </location>
</feature>
<feature type="domain" description="DUF7033" evidence="2">
    <location>
        <begin position="102"/>
        <end position="162"/>
    </location>
</feature>
<dbReference type="OrthoDB" id="5573484at2"/>
<evidence type="ECO:0000256" key="1">
    <source>
        <dbReference type="SAM" id="MobiDB-lite"/>
    </source>
</evidence>
<dbReference type="EMBL" id="MDZA01000122">
    <property type="protein sequence ID" value="OGX90643.1"/>
    <property type="molecule type" value="Genomic_DNA"/>
</dbReference>